<dbReference type="Proteomes" id="UP001312865">
    <property type="component" value="Unassembled WGS sequence"/>
</dbReference>
<organism evidence="1 2">
    <name type="scientific">Bacillus spongiae</name>
    <dbReference type="NCBI Taxonomy" id="2683610"/>
    <lineage>
        <taxon>Bacteria</taxon>
        <taxon>Bacillati</taxon>
        <taxon>Bacillota</taxon>
        <taxon>Bacilli</taxon>
        <taxon>Bacillales</taxon>
        <taxon>Bacillaceae</taxon>
        <taxon>Bacillus</taxon>
    </lineage>
</organism>
<dbReference type="EMBL" id="JBBAXC010000010">
    <property type="protein sequence ID" value="MEI5907973.1"/>
    <property type="molecule type" value="Genomic_DNA"/>
</dbReference>
<proteinExistence type="predicted"/>
<evidence type="ECO:0000313" key="2">
    <source>
        <dbReference type="Proteomes" id="UP001312865"/>
    </source>
</evidence>
<evidence type="ECO:0000313" key="1">
    <source>
        <dbReference type="EMBL" id="MEI5907973.1"/>
    </source>
</evidence>
<reference evidence="1 2" key="1">
    <citation type="journal article" date="2018" name="J. Microbiol.">
        <title>Bacillus spongiae sp. nov., isolated from sponge of Jeju Island.</title>
        <authorList>
            <person name="Lee G.E."/>
            <person name="Im W.T."/>
            <person name="Park J.S."/>
        </authorList>
    </citation>
    <scope>NUCLEOTIDE SEQUENCE [LARGE SCALE GENOMIC DNA]</scope>
    <source>
        <strain evidence="1 2">135PIL107-10</strain>
    </source>
</reference>
<protein>
    <submittedName>
        <fullName evidence="1">Uncharacterized protein</fullName>
    </submittedName>
</protein>
<accession>A0ABU8HFZ7</accession>
<comment type="caution">
    <text evidence="1">The sequence shown here is derived from an EMBL/GenBank/DDBJ whole genome shotgun (WGS) entry which is preliminary data.</text>
</comment>
<keyword evidence="2" id="KW-1185">Reference proteome</keyword>
<name>A0ABU8HFZ7_9BACI</name>
<gene>
    <name evidence="1" type="ORF">WAK64_13000</name>
</gene>
<dbReference type="RefSeq" id="WP_336587416.1">
    <property type="nucleotide sequence ID" value="NZ_JBBAXC010000010.1"/>
</dbReference>
<sequence length="52" mass="5969">MLEVFLDKMGATFIFHLYQSIDLIMVIGVEGNFIGHETTGMIKRLVLQKIEQ</sequence>